<comment type="caution">
    <text evidence="1">The sequence shown here is derived from an EMBL/GenBank/DDBJ whole genome shotgun (WGS) entry which is preliminary data.</text>
</comment>
<proteinExistence type="predicted"/>
<evidence type="ECO:0000313" key="2">
    <source>
        <dbReference type="Proteomes" id="UP000467637"/>
    </source>
</evidence>
<dbReference type="EMBL" id="WSEM01000016">
    <property type="protein sequence ID" value="MVQ37364.1"/>
    <property type="molecule type" value="Genomic_DNA"/>
</dbReference>
<organism evidence="1 2">
    <name type="scientific">Paenibacillus anseongense</name>
    <dbReference type="NCBI Taxonomy" id="2682845"/>
    <lineage>
        <taxon>Bacteria</taxon>
        <taxon>Bacillati</taxon>
        <taxon>Bacillota</taxon>
        <taxon>Bacilli</taxon>
        <taxon>Bacillales</taxon>
        <taxon>Paenibacillaceae</taxon>
        <taxon>Paenibacillus</taxon>
    </lineage>
</organism>
<accession>A0ABW9UDM2</accession>
<keyword evidence="2" id="KW-1185">Reference proteome</keyword>
<protein>
    <submittedName>
        <fullName evidence="1">Uncharacterized protein</fullName>
    </submittedName>
</protein>
<reference evidence="1 2" key="1">
    <citation type="submission" date="2019-12" db="EMBL/GenBank/DDBJ databases">
        <authorList>
            <person name="Huq M.A."/>
        </authorList>
    </citation>
    <scope>NUCLEOTIDE SEQUENCE [LARGE SCALE GENOMIC DNA]</scope>
    <source>
        <strain evidence="1 2">MAH-34</strain>
    </source>
</reference>
<evidence type="ECO:0000313" key="1">
    <source>
        <dbReference type="EMBL" id="MVQ37364.1"/>
    </source>
</evidence>
<dbReference type="Proteomes" id="UP000467637">
    <property type="component" value="Unassembled WGS sequence"/>
</dbReference>
<sequence>MVEGIEAHEIVYLKKSSLDAKKQLLTVTDAFGAKRQVHVSKRCVDLFQKAILQTQYVAHLGHPTKQKITDLRSSDDLIKVSMDDFIANRCLITQMDCVLLRTIYMRLRQLAERFATPELTYLTTTRLEIKQAAHA</sequence>
<gene>
    <name evidence="1" type="ORF">GON05_22340</name>
</gene>
<name>A0ABW9UDM2_9BACL</name>